<feature type="region of interest" description="Disordered" evidence="1">
    <location>
        <begin position="1"/>
        <end position="23"/>
    </location>
</feature>
<reference evidence="2 3" key="1">
    <citation type="submission" date="2012-05" db="EMBL/GenBank/DDBJ databases">
        <title>Recombination and specialization in a pathogen metapopulation.</title>
        <authorList>
            <person name="Gardiner A."/>
            <person name="Kemen E."/>
            <person name="Schultz-Larsen T."/>
            <person name="MacLean D."/>
            <person name="Van Oosterhout C."/>
            <person name="Jones J.D.G."/>
        </authorList>
    </citation>
    <scope>NUCLEOTIDE SEQUENCE [LARGE SCALE GENOMIC DNA]</scope>
    <source>
        <strain evidence="2 3">Ac Nc2</strain>
    </source>
</reference>
<keyword evidence="3" id="KW-1185">Reference proteome</keyword>
<dbReference type="InParanoid" id="A0A024G148"/>
<gene>
    <name evidence="2" type="ORF">BN9_013610</name>
</gene>
<organism evidence="2 3">
    <name type="scientific">Albugo candida</name>
    <dbReference type="NCBI Taxonomy" id="65357"/>
    <lineage>
        <taxon>Eukaryota</taxon>
        <taxon>Sar</taxon>
        <taxon>Stramenopiles</taxon>
        <taxon>Oomycota</taxon>
        <taxon>Peronosporomycetes</taxon>
        <taxon>Albuginales</taxon>
        <taxon>Albuginaceae</taxon>
        <taxon>Albugo</taxon>
    </lineage>
</organism>
<protein>
    <recommendedName>
        <fullName evidence="4">Chromo domain-containing protein</fullName>
    </recommendedName>
</protein>
<proteinExistence type="predicted"/>
<name>A0A024G148_9STRA</name>
<feature type="compositionally biased region" description="Basic residues" evidence="1">
    <location>
        <begin position="1"/>
        <end position="11"/>
    </location>
</feature>
<evidence type="ECO:0008006" key="4">
    <source>
        <dbReference type="Google" id="ProtNLM"/>
    </source>
</evidence>
<dbReference type="AlphaFoldDB" id="A0A024G148"/>
<dbReference type="Proteomes" id="UP000053237">
    <property type="component" value="Unassembled WGS sequence"/>
</dbReference>
<dbReference type="STRING" id="65357.A0A024G148"/>
<dbReference type="InterPro" id="IPR016197">
    <property type="entry name" value="Chromo-like_dom_sf"/>
</dbReference>
<evidence type="ECO:0000313" key="2">
    <source>
        <dbReference type="EMBL" id="CCI40577.1"/>
    </source>
</evidence>
<dbReference type="SUPFAM" id="SSF54160">
    <property type="entry name" value="Chromo domain-like"/>
    <property type="match status" value="1"/>
</dbReference>
<comment type="caution">
    <text evidence="2">The sequence shown here is derived from an EMBL/GenBank/DDBJ whole genome shotgun (WGS) entry which is preliminary data.</text>
</comment>
<evidence type="ECO:0000256" key="1">
    <source>
        <dbReference type="SAM" id="MobiDB-lite"/>
    </source>
</evidence>
<sequence>MRMRRNIRKHGREGEIPRENPVIPGKDNTIHFSESFAKIDCILDAKEVEEAVEMSPFRLWCLLMKVSKPMKDIHGTSNIDADLHLLSKCRKASKYLVKWRHLNYVDCSCEWKDDRTDVERLPRITAPNARRS</sequence>
<accession>A0A024G148</accession>
<dbReference type="EMBL" id="CAIX01000010">
    <property type="protein sequence ID" value="CCI40577.1"/>
    <property type="molecule type" value="Genomic_DNA"/>
</dbReference>
<evidence type="ECO:0000313" key="3">
    <source>
        <dbReference type="Proteomes" id="UP000053237"/>
    </source>
</evidence>